<keyword evidence="2" id="KW-1185">Reference proteome</keyword>
<evidence type="ECO:0000313" key="2">
    <source>
        <dbReference type="Proteomes" id="UP001060085"/>
    </source>
</evidence>
<dbReference type="Proteomes" id="UP001060085">
    <property type="component" value="Linkage Group LG06"/>
</dbReference>
<organism evidence="1 2">
    <name type="scientific">Catharanthus roseus</name>
    <name type="common">Madagascar periwinkle</name>
    <name type="synonym">Vinca rosea</name>
    <dbReference type="NCBI Taxonomy" id="4058"/>
    <lineage>
        <taxon>Eukaryota</taxon>
        <taxon>Viridiplantae</taxon>
        <taxon>Streptophyta</taxon>
        <taxon>Embryophyta</taxon>
        <taxon>Tracheophyta</taxon>
        <taxon>Spermatophyta</taxon>
        <taxon>Magnoliopsida</taxon>
        <taxon>eudicotyledons</taxon>
        <taxon>Gunneridae</taxon>
        <taxon>Pentapetalae</taxon>
        <taxon>asterids</taxon>
        <taxon>lamiids</taxon>
        <taxon>Gentianales</taxon>
        <taxon>Apocynaceae</taxon>
        <taxon>Rauvolfioideae</taxon>
        <taxon>Vinceae</taxon>
        <taxon>Catharanthinae</taxon>
        <taxon>Catharanthus</taxon>
    </lineage>
</organism>
<evidence type="ECO:0000313" key="1">
    <source>
        <dbReference type="EMBL" id="KAI5657702.1"/>
    </source>
</evidence>
<name>A0ACC0A9U2_CATRO</name>
<accession>A0ACC0A9U2</accession>
<sequence>MIMYSKASEDCTTLHHALRWDGRLVESQKGLETKAGLRADLEMPELISDDLVMGSELCPKSPTVALHVLSNSSVEAELMCLDSLRLPSCVQTLHVGSSINIVKAT</sequence>
<proteinExistence type="predicted"/>
<protein>
    <submittedName>
        <fullName evidence="1">Uncharacterized protein</fullName>
    </submittedName>
</protein>
<gene>
    <name evidence="1" type="ORF">M9H77_26495</name>
</gene>
<dbReference type="EMBL" id="CM044706">
    <property type="protein sequence ID" value="KAI5657702.1"/>
    <property type="molecule type" value="Genomic_DNA"/>
</dbReference>
<reference evidence="2" key="1">
    <citation type="journal article" date="2023" name="Nat. Plants">
        <title>Single-cell RNA sequencing provides a high-resolution roadmap for understanding the multicellular compartmentation of specialized metabolism.</title>
        <authorList>
            <person name="Sun S."/>
            <person name="Shen X."/>
            <person name="Li Y."/>
            <person name="Li Y."/>
            <person name="Wang S."/>
            <person name="Li R."/>
            <person name="Zhang H."/>
            <person name="Shen G."/>
            <person name="Guo B."/>
            <person name="Wei J."/>
            <person name="Xu J."/>
            <person name="St-Pierre B."/>
            <person name="Chen S."/>
            <person name="Sun C."/>
        </authorList>
    </citation>
    <scope>NUCLEOTIDE SEQUENCE [LARGE SCALE GENOMIC DNA]</scope>
</reference>
<comment type="caution">
    <text evidence="1">The sequence shown here is derived from an EMBL/GenBank/DDBJ whole genome shotgun (WGS) entry which is preliminary data.</text>
</comment>